<evidence type="ECO:0000313" key="4">
    <source>
        <dbReference type="Proteomes" id="UP001522868"/>
    </source>
</evidence>
<feature type="compositionally biased region" description="Basic and acidic residues" evidence="1">
    <location>
        <begin position="115"/>
        <end position="130"/>
    </location>
</feature>
<gene>
    <name evidence="3" type="ORF">M1O15_10245</name>
</gene>
<dbReference type="Gene3D" id="3.30.750.24">
    <property type="entry name" value="STAS domain"/>
    <property type="match status" value="1"/>
</dbReference>
<keyword evidence="4" id="KW-1185">Reference proteome</keyword>
<feature type="region of interest" description="Disordered" evidence="1">
    <location>
        <begin position="1"/>
        <end position="20"/>
    </location>
</feature>
<dbReference type="SUPFAM" id="SSF52091">
    <property type="entry name" value="SpoIIaa-like"/>
    <property type="match status" value="1"/>
</dbReference>
<comment type="caution">
    <text evidence="3">The sequence shown here is derived from an EMBL/GenBank/DDBJ whole genome shotgun (WGS) entry which is preliminary data.</text>
</comment>
<organism evidence="3 4">
    <name type="scientific">Streptomyces lichenis</name>
    <dbReference type="NCBI Taxonomy" id="2306967"/>
    <lineage>
        <taxon>Bacteria</taxon>
        <taxon>Bacillati</taxon>
        <taxon>Actinomycetota</taxon>
        <taxon>Actinomycetes</taxon>
        <taxon>Kitasatosporales</taxon>
        <taxon>Streptomycetaceae</taxon>
        <taxon>Streptomyces</taxon>
    </lineage>
</organism>
<evidence type="ECO:0000313" key="3">
    <source>
        <dbReference type="EMBL" id="MCK8677767.1"/>
    </source>
</evidence>
<dbReference type="InterPro" id="IPR036513">
    <property type="entry name" value="STAS_dom_sf"/>
</dbReference>
<accession>A0ABT0I8V7</accession>
<proteinExistence type="predicted"/>
<dbReference type="Pfam" id="PF13466">
    <property type="entry name" value="STAS_2"/>
    <property type="match status" value="1"/>
</dbReference>
<feature type="domain" description="STAS" evidence="2">
    <location>
        <begin position="28"/>
        <end position="108"/>
    </location>
</feature>
<dbReference type="InterPro" id="IPR058548">
    <property type="entry name" value="MlaB-like_STAS"/>
</dbReference>
<protein>
    <submittedName>
        <fullName evidence="3">STAS domain-containing protein</fullName>
    </submittedName>
</protein>
<dbReference type="Proteomes" id="UP001522868">
    <property type="component" value="Unassembled WGS sequence"/>
</dbReference>
<evidence type="ECO:0000256" key="1">
    <source>
        <dbReference type="SAM" id="MobiDB-lite"/>
    </source>
</evidence>
<dbReference type="RefSeq" id="WP_248633026.1">
    <property type="nucleotide sequence ID" value="NZ_JALPTH010000007.1"/>
</dbReference>
<evidence type="ECO:0000259" key="2">
    <source>
        <dbReference type="PROSITE" id="PS50801"/>
    </source>
</evidence>
<dbReference type="EMBL" id="JALPTH010000007">
    <property type="protein sequence ID" value="MCK8677767.1"/>
    <property type="molecule type" value="Genomic_DNA"/>
</dbReference>
<dbReference type="PROSITE" id="PS50801">
    <property type="entry name" value="STAS"/>
    <property type="match status" value="1"/>
</dbReference>
<sequence>MTTVPDDTAPDETFGLEVTTGEERDVRVQVRGDLDHETAEELLEAARAHLRSDRPPRHLHLDCARLTLCDSMGLAALLLIHRHALAAGTRLHLDNRPGMLEHLLELTGTLDHFAQAEKGGDDRPAHEDPPPHSAAGSPPPAHPG</sequence>
<feature type="region of interest" description="Disordered" evidence="1">
    <location>
        <begin position="115"/>
        <end position="144"/>
    </location>
</feature>
<name>A0ABT0I8V7_9ACTN</name>
<dbReference type="CDD" id="cd07043">
    <property type="entry name" value="STAS_anti-anti-sigma_factors"/>
    <property type="match status" value="1"/>
</dbReference>
<dbReference type="InterPro" id="IPR002645">
    <property type="entry name" value="STAS_dom"/>
</dbReference>
<reference evidence="3 4" key="1">
    <citation type="submission" date="2022-04" db="EMBL/GenBank/DDBJ databases">
        <title>Streptomyces sp. nov. LCR6-01 isolated from Lichen of Dirinaria sp.</title>
        <authorList>
            <person name="Kanchanasin P."/>
            <person name="Tanasupawat S."/>
            <person name="Phongsopitanun W."/>
        </authorList>
    </citation>
    <scope>NUCLEOTIDE SEQUENCE [LARGE SCALE GENOMIC DNA]</scope>
    <source>
        <strain evidence="3 4">LCR6-01</strain>
    </source>
</reference>